<dbReference type="Pfam" id="PF24161">
    <property type="entry name" value="CCDC39"/>
    <property type="match status" value="2"/>
</dbReference>
<dbReference type="GO" id="GO:0003341">
    <property type="term" value="P:cilium movement"/>
    <property type="evidence" value="ECO:0007669"/>
    <property type="project" value="InterPro"/>
</dbReference>
<evidence type="ECO:0000256" key="3">
    <source>
        <dbReference type="SAM" id="MobiDB-lite"/>
    </source>
</evidence>
<dbReference type="OrthoDB" id="10259720at2759"/>
<feature type="coiled-coil region" evidence="2">
    <location>
        <begin position="203"/>
        <end position="265"/>
    </location>
</feature>
<gene>
    <name evidence="4" type="ORF">BJ554DRAFT_5753</name>
</gene>
<name>A0A8H7ZZ48_9FUNG</name>
<dbReference type="GO" id="GO:0060285">
    <property type="term" value="P:cilium-dependent cell motility"/>
    <property type="evidence" value="ECO:0007669"/>
    <property type="project" value="TreeGrafter"/>
</dbReference>
<dbReference type="Proteomes" id="UP000673691">
    <property type="component" value="Unassembled WGS sequence"/>
</dbReference>
<feature type="coiled-coil region" evidence="2">
    <location>
        <begin position="93"/>
        <end position="162"/>
    </location>
</feature>
<evidence type="ECO:0000313" key="4">
    <source>
        <dbReference type="EMBL" id="KAG5461974.1"/>
    </source>
</evidence>
<evidence type="ECO:0000256" key="2">
    <source>
        <dbReference type="SAM" id="Coils"/>
    </source>
</evidence>
<dbReference type="GO" id="GO:0036159">
    <property type="term" value="P:inner dynein arm assembly"/>
    <property type="evidence" value="ECO:0007669"/>
    <property type="project" value="InterPro"/>
</dbReference>
<proteinExistence type="predicted"/>
<sequence length="406" mass="46571">MLHDPAAAAAMGPGALPPFANKENRLLDSELLRPAGRRSLCAFPPGFTVLDHRPRARRPPPARPSRRRQHQIKASEAKLAALNSAYDDHVSRANAMKEHMKNVQQEIAHTQRLCDARNREINTEEHFKQLADREKGRLIADIKRCEKEIADLSDQSMREIQKRRAFPDDGKLSDILSDIPRFLYKIKKLNLVQNDIYRTAEKIDSQRTELNLEKEELEEWLRVQSEKDEDNFALLKYTREDEARVKSLTLQIERLVQEVARKRNALSAEVTETQVSQVELDKTTAAFRALHAERQNLLASWEGAIRAMKERDADIEARRRERDALRGDVAAKQGLAAEKQAFLDSQAANNLEIRRKIRACDRTVSKCRSDYQEQQAAILTFQDEVEVLRNTLNKSRELWGAGQGKN</sequence>
<comment type="caution">
    <text evidence="4">The sequence shown here is derived from an EMBL/GenBank/DDBJ whole genome shotgun (WGS) entry which is preliminary data.</text>
</comment>
<organism evidence="4 5">
    <name type="scientific">Olpidium bornovanus</name>
    <dbReference type="NCBI Taxonomy" id="278681"/>
    <lineage>
        <taxon>Eukaryota</taxon>
        <taxon>Fungi</taxon>
        <taxon>Fungi incertae sedis</taxon>
        <taxon>Olpidiomycota</taxon>
        <taxon>Olpidiomycotina</taxon>
        <taxon>Olpidiomycetes</taxon>
        <taxon>Olpidiales</taxon>
        <taxon>Olpidiaceae</taxon>
        <taxon>Olpidium</taxon>
    </lineage>
</organism>
<reference evidence="4 5" key="1">
    <citation type="journal article" name="Sci. Rep.">
        <title>Genome-scale phylogenetic analyses confirm Olpidium as the closest living zoosporic fungus to the non-flagellated, terrestrial fungi.</title>
        <authorList>
            <person name="Chang Y."/>
            <person name="Rochon D."/>
            <person name="Sekimoto S."/>
            <person name="Wang Y."/>
            <person name="Chovatia M."/>
            <person name="Sandor L."/>
            <person name="Salamov A."/>
            <person name="Grigoriev I.V."/>
            <person name="Stajich J.E."/>
            <person name="Spatafora J.W."/>
        </authorList>
    </citation>
    <scope>NUCLEOTIDE SEQUENCE [LARGE SCALE GENOMIC DNA]</scope>
    <source>
        <strain evidence="4">S191</strain>
    </source>
</reference>
<keyword evidence="5" id="KW-1185">Reference proteome</keyword>
<evidence type="ECO:0008006" key="6">
    <source>
        <dbReference type="Google" id="ProtNLM"/>
    </source>
</evidence>
<dbReference type="EMBL" id="JAEFCI010002828">
    <property type="protein sequence ID" value="KAG5461974.1"/>
    <property type="molecule type" value="Genomic_DNA"/>
</dbReference>
<dbReference type="GO" id="GO:0005930">
    <property type="term" value="C:axoneme"/>
    <property type="evidence" value="ECO:0007669"/>
    <property type="project" value="InterPro"/>
</dbReference>
<dbReference type="PANTHER" id="PTHR18962:SF0">
    <property type="entry name" value="COILED-COIL DOMAIN-CONTAINING PROTEIN 39"/>
    <property type="match status" value="1"/>
</dbReference>
<protein>
    <recommendedName>
        <fullName evidence="6">Coiled-coil domain-containing protein 39</fullName>
    </recommendedName>
</protein>
<keyword evidence="1 2" id="KW-0175">Coiled coil</keyword>
<accession>A0A8H7ZZ48</accession>
<dbReference type="InterPro" id="IPR033290">
    <property type="entry name" value="CCDC39"/>
</dbReference>
<evidence type="ECO:0000256" key="1">
    <source>
        <dbReference type="ARBA" id="ARBA00023054"/>
    </source>
</evidence>
<feature type="compositionally biased region" description="Basic residues" evidence="3">
    <location>
        <begin position="54"/>
        <end position="71"/>
    </location>
</feature>
<dbReference type="AlphaFoldDB" id="A0A8H7ZZ48"/>
<evidence type="ECO:0000313" key="5">
    <source>
        <dbReference type="Proteomes" id="UP000673691"/>
    </source>
</evidence>
<feature type="region of interest" description="Disordered" evidence="3">
    <location>
        <begin position="50"/>
        <end position="72"/>
    </location>
</feature>
<dbReference type="PANTHER" id="PTHR18962">
    <property type="entry name" value="COILED-COIL DOMAIN-CONTAINING PROTEIN 39"/>
    <property type="match status" value="1"/>
</dbReference>